<dbReference type="STRING" id="1890683.A0A427YHD6"/>
<name>A0A427YHD6_9TREE</name>
<proteinExistence type="predicted"/>
<dbReference type="Proteomes" id="UP000279259">
    <property type="component" value="Unassembled WGS sequence"/>
</dbReference>
<evidence type="ECO:0000313" key="1">
    <source>
        <dbReference type="EMBL" id="RSH90447.1"/>
    </source>
</evidence>
<dbReference type="OrthoDB" id="5596051at2759"/>
<dbReference type="GO" id="GO:0035226">
    <property type="term" value="F:glutamate-cysteine ligase catalytic subunit binding"/>
    <property type="evidence" value="ECO:0007669"/>
    <property type="project" value="InterPro"/>
</dbReference>
<dbReference type="InterPro" id="IPR032963">
    <property type="entry name" value="Gclm"/>
</dbReference>
<reference evidence="1 2" key="1">
    <citation type="submission" date="2018-11" db="EMBL/GenBank/DDBJ databases">
        <title>Genome sequence of Saitozyma podzolica DSM 27192.</title>
        <authorList>
            <person name="Aliyu H."/>
            <person name="Gorte O."/>
            <person name="Ochsenreither K."/>
        </authorList>
    </citation>
    <scope>NUCLEOTIDE SEQUENCE [LARGE SCALE GENOMIC DNA]</scope>
    <source>
        <strain evidence="1 2">DSM 27192</strain>
    </source>
</reference>
<gene>
    <name evidence="1" type="ORF">EHS25_001052</name>
</gene>
<dbReference type="AlphaFoldDB" id="A0A427YHD6"/>
<keyword evidence="2" id="KW-1185">Reference proteome</keyword>
<dbReference type="EMBL" id="RSCD01000010">
    <property type="protein sequence ID" value="RSH90447.1"/>
    <property type="molecule type" value="Genomic_DNA"/>
</dbReference>
<dbReference type="GO" id="GO:0017109">
    <property type="term" value="C:glutamate-cysteine ligase complex"/>
    <property type="evidence" value="ECO:0007669"/>
    <property type="project" value="TreeGrafter"/>
</dbReference>
<protein>
    <submittedName>
        <fullName evidence="1">Uncharacterized protein</fullName>
    </submittedName>
</protein>
<dbReference type="PANTHER" id="PTHR13295:SF4">
    <property type="entry name" value="GLUTAMATE--CYSTEINE LIGASE REGULATORY SUBUNIT"/>
    <property type="match status" value="1"/>
</dbReference>
<comment type="caution">
    <text evidence="1">The sequence shown here is derived from an EMBL/GenBank/DDBJ whole genome shotgun (WGS) entry which is preliminary data.</text>
</comment>
<dbReference type="GO" id="GO:0006750">
    <property type="term" value="P:glutathione biosynthetic process"/>
    <property type="evidence" value="ECO:0007669"/>
    <property type="project" value="InterPro"/>
</dbReference>
<organism evidence="1 2">
    <name type="scientific">Saitozyma podzolica</name>
    <dbReference type="NCBI Taxonomy" id="1890683"/>
    <lineage>
        <taxon>Eukaryota</taxon>
        <taxon>Fungi</taxon>
        <taxon>Dikarya</taxon>
        <taxon>Basidiomycota</taxon>
        <taxon>Agaricomycotina</taxon>
        <taxon>Tremellomycetes</taxon>
        <taxon>Tremellales</taxon>
        <taxon>Trimorphomycetaceae</taxon>
        <taxon>Saitozyma</taxon>
    </lineage>
</organism>
<sequence length="367" mass="39117">MVSTPSASASSASAACASAPTDLLLFTTSPNPLTLRYPRPYKPVLVLPPLLHRALHAALDQDPPSALLQQPLPHSGRRTLVIPQPDSLLKHDLPLASETDAEVTLKLHLVADGTTEERVAWVEEALRILASHKGLSGADHLLVGFRGVDYKGKKTAASEFFGCGAEGLESGMGSEHVAPETEHQVLEIWERLQSLVNDKPEANGNGAITSNGDGDAQIRPHVKDLGTLYFPLALLKRTVHSGAPPSINALDTPDCHHLPKEYTEFAKSAGVELWAGGGGEGAELLPAAELHNLLQEFSSPLSTLLGSTPSSEPSPLSQLIPLRDDMLKYETVPPGVAVRWVLGYTVVSKARNLVQDKGYIVAAQLAV</sequence>
<evidence type="ECO:0000313" key="2">
    <source>
        <dbReference type="Proteomes" id="UP000279259"/>
    </source>
</evidence>
<dbReference type="PANTHER" id="PTHR13295">
    <property type="entry name" value="GLUTAMATE CYSTEINE LIGASE REGULATORY SUBUNIT"/>
    <property type="match status" value="1"/>
</dbReference>
<dbReference type="GO" id="GO:0030234">
    <property type="term" value="F:enzyme regulator activity"/>
    <property type="evidence" value="ECO:0007669"/>
    <property type="project" value="TreeGrafter"/>
</dbReference>
<accession>A0A427YHD6</accession>